<dbReference type="RefSeq" id="WP_379763231.1">
    <property type="nucleotide sequence ID" value="NZ_JBHSCL010000004.1"/>
</dbReference>
<gene>
    <name evidence="1" type="ORF">ACFOWS_07065</name>
</gene>
<dbReference type="Gene3D" id="3.40.1000.10">
    <property type="entry name" value="Mog1/PsbP, alpha/beta/alpha sandwich"/>
    <property type="match status" value="1"/>
</dbReference>
<dbReference type="Proteomes" id="UP001595841">
    <property type="component" value="Unassembled WGS sequence"/>
</dbReference>
<name>A0ABV8PML2_9FLAO</name>
<dbReference type="PROSITE" id="PS51257">
    <property type="entry name" value="PROKAR_LIPOPROTEIN"/>
    <property type="match status" value="1"/>
</dbReference>
<dbReference type="EMBL" id="JBHSCL010000004">
    <property type="protein sequence ID" value="MFC4219885.1"/>
    <property type="molecule type" value="Genomic_DNA"/>
</dbReference>
<reference evidence="2" key="1">
    <citation type="journal article" date="2019" name="Int. J. Syst. Evol. Microbiol.">
        <title>The Global Catalogue of Microorganisms (GCM) 10K type strain sequencing project: providing services to taxonomists for standard genome sequencing and annotation.</title>
        <authorList>
            <consortium name="The Broad Institute Genomics Platform"/>
            <consortium name="The Broad Institute Genome Sequencing Center for Infectious Disease"/>
            <person name="Wu L."/>
            <person name="Ma J."/>
        </authorList>
    </citation>
    <scope>NUCLEOTIDE SEQUENCE [LARGE SCALE GENOMIC DNA]</scope>
    <source>
        <strain evidence="2">CGMCC 1.15774</strain>
    </source>
</reference>
<accession>A0ABV8PML2</accession>
<comment type="caution">
    <text evidence="1">The sequence shown here is derived from an EMBL/GenBank/DDBJ whole genome shotgun (WGS) entry which is preliminary data.</text>
</comment>
<sequence length="194" mass="22601">MKITSYLLFILCVTVSLCSCLNVKKESSEETNSIHDIVKVRVKDEYSISVPKVMQKTTALNSDASLQYQNIHKEIYTIVIDESKQEFLDTLEELGYKEKYHIGLYRDIQLKRLASRMNITHQSDFKPMMISGLKAESVELDGKVDNIEDELSYFLTFAEGNDKIYMIMSWTLKRRKQEHKNTLLKIVKSFELID</sequence>
<proteinExistence type="predicted"/>
<evidence type="ECO:0000313" key="1">
    <source>
        <dbReference type="EMBL" id="MFC4219885.1"/>
    </source>
</evidence>
<organism evidence="1 2">
    <name type="scientific">Flagellimonas marina</name>
    <dbReference type="NCBI Taxonomy" id="1775168"/>
    <lineage>
        <taxon>Bacteria</taxon>
        <taxon>Pseudomonadati</taxon>
        <taxon>Bacteroidota</taxon>
        <taxon>Flavobacteriia</taxon>
        <taxon>Flavobacteriales</taxon>
        <taxon>Flavobacteriaceae</taxon>
        <taxon>Flagellimonas</taxon>
    </lineage>
</organism>
<evidence type="ECO:0000313" key="2">
    <source>
        <dbReference type="Proteomes" id="UP001595841"/>
    </source>
</evidence>
<evidence type="ECO:0008006" key="3">
    <source>
        <dbReference type="Google" id="ProtNLM"/>
    </source>
</evidence>
<keyword evidence="2" id="KW-1185">Reference proteome</keyword>
<protein>
    <recommendedName>
        <fullName evidence="3">Lipoprotein</fullName>
    </recommendedName>
</protein>